<organism evidence="1 2">
    <name type="scientific">Gluconobacter frateurii NRIC 0228</name>
    <dbReference type="NCBI Taxonomy" id="1307946"/>
    <lineage>
        <taxon>Bacteria</taxon>
        <taxon>Pseudomonadati</taxon>
        <taxon>Pseudomonadota</taxon>
        <taxon>Alphaproteobacteria</taxon>
        <taxon>Acetobacterales</taxon>
        <taxon>Acetobacteraceae</taxon>
        <taxon>Gluconobacter</taxon>
    </lineage>
</organism>
<evidence type="ECO:0000313" key="2">
    <source>
        <dbReference type="Proteomes" id="UP001061070"/>
    </source>
</evidence>
<protein>
    <submittedName>
        <fullName evidence="1">Uncharacterized protein</fullName>
    </submittedName>
</protein>
<evidence type="ECO:0000313" key="1">
    <source>
        <dbReference type="EMBL" id="GBR13585.1"/>
    </source>
</evidence>
<keyword evidence="2" id="KW-1185">Reference proteome</keyword>
<accession>A0ABQ0QCZ2</accession>
<name>A0ABQ0QCZ2_9PROT</name>
<gene>
    <name evidence="1" type="ORF">AA0228_2046</name>
</gene>
<dbReference type="EMBL" id="BAQW01000009">
    <property type="protein sequence ID" value="GBR13585.1"/>
    <property type="molecule type" value="Genomic_DNA"/>
</dbReference>
<dbReference type="RefSeq" id="WP_244902298.1">
    <property type="nucleotide sequence ID" value="NZ_BAQW01000009.1"/>
</dbReference>
<sequence>MEFEAMDADLASYLDKAVPSLQEGAEHFVDCDRLKKNICTVARESRAVVADLMVDQPLFLLSSAFVSGLLLGRTLFSGKKPS</sequence>
<comment type="caution">
    <text evidence="1">The sequence shown here is derived from an EMBL/GenBank/DDBJ whole genome shotgun (WGS) entry which is preliminary data.</text>
</comment>
<dbReference type="Proteomes" id="UP001061070">
    <property type="component" value="Unassembled WGS sequence"/>
</dbReference>
<proteinExistence type="predicted"/>
<reference evidence="1" key="1">
    <citation type="submission" date="2013-04" db="EMBL/GenBank/DDBJ databases">
        <title>The genome sequencing project of 58 acetic acid bacteria.</title>
        <authorList>
            <person name="Okamoto-Kainuma A."/>
            <person name="Ishikawa M."/>
            <person name="Umino S."/>
            <person name="Koizumi Y."/>
            <person name="Shiwa Y."/>
            <person name="Yoshikawa H."/>
            <person name="Matsutani M."/>
            <person name="Matsushita K."/>
        </authorList>
    </citation>
    <scope>NUCLEOTIDE SEQUENCE</scope>
    <source>
        <strain evidence="1">NRIC 0228</strain>
    </source>
</reference>